<feature type="repeat" description="TPR" evidence="5">
    <location>
        <begin position="6"/>
        <end position="39"/>
    </location>
</feature>
<protein>
    <recommendedName>
        <fullName evidence="10">GPN-loop GTPase 2</fullName>
    </recommendedName>
</protein>
<evidence type="ECO:0000256" key="5">
    <source>
        <dbReference type="PROSITE-ProRule" id="PRU00339"/>
    </source>
</evidence>
<keyword evidence="7" id="KW-0812">Transmembrane</keyword>
<keyword evidence="7" id="KW-0472">Membrane</keyword>
<dbReference type="SMART" id="SM00028">
    <property type="entry name" value="TPR"/>
    <property type="match status" value="2"/>
</dbReference>
<evidence type="ECO:0008006" key="10">
    <source>
        <dbReference type="Google" id="ProtNLM"/>
    </source>
</evidence>
<dbReference type="SUPFAM" id="SSF52540">
    <property type="entry name" value="P-loop containing nucleoside triphosphate hydrolases"/>
    <property type="match status" value="1"/>
</dbReference>
<reference evidence="8 9" key="1">
    <citation type="journal article" date="2013" name="Curr. Biol.">
        <title>The Genome of the Foraminiferan Reticulomyxa filosa.</title>
        <authorList>
            <person name="Glockner G."/>
            <person name="Hulsmann N."/>
            <person name="Schleicher M."/>
            <person name="Noegel A.A."/>
            <person name="Eichinger L."/>
            <person name="Gallinger C."/>
            <person name="Pawlowski J."/>
            <person name="Sierra R."/>
            <person name="Euteneuer U."/>
            <person name="Pillet L."/>
            <person name="Moustafa A."/>
            <person name="Platzer M."/>
            <person name="Groth M."/>
            <person name="Szafranski K."/>
            <person name="Schliwa M."/>
        </authorList>
    </citation>
    <scope>NUCLEOTIDE SEQUENCE [LARGE SCALE GENOMIC DNA]</scope>
</reference>
<dbReference type="Gene3D" id="3.40.50.300">
    <property type="entry name" value="P-loop containing nucleotide triphosphate hydrolases"/>
    <property type="match status" value="1"/>
</dbReference>
<evidence type="ECO:0000256" key="2">
    <source>
        <dbReference type="ARBA" id="ARBA00022741"/>
    </source>
</evidence>
<dbReference type="AlphaFoldDB" id="X6N4T6"/>
<dbReference type="PANTHER" id="PTHR21231">
    <property type="entry name" value="XPA-BINDING PROTEIN 1-RELATED"/>
    <property type="match status" value="1"/>
</dbReference>
<sequence length="567" mass="65624">MANNSAKNFKDEGNQKYKEGNYTEAIECYTKYIQENRRDATAWANRAMAYLKIGKLTSYQKERFNENAVMYVYCMYERHRFNESISDSNESLKIDDKHVKSYLRRATAYKCLGKFKSALQATNQKQTKKDFEKALKLQPQNVQAKEESESLRMILEKKAFEKQENAKAQNKQKREAETDNSDKKTMANINEPPPQDLFEAMFNDTFAKSNATKRGKEEGDDESDHGIYYGQFVIGPPGSGKTTYCVTMCQYLSQDTSAPADSSSQLESQDKHKRLVKIINLDPDNDYGKLGYDHFVGADIKELISLEEGMDAFELGPNGGLIYCMEYLSQNMLWLRHKLDLLRTANRVEHGDDEIYLIFDCPGQVELYINHGFMRDIVQCMLYQWNYRLTCVNVCDIHHCISDRVNQFQYISLVMMSLTMMLHLEMPHVNVLSKLSLPCVICLHTFFFFFFLKFVICLKQYNLQLLPTQTLRMDLLKNFEDSMAFSIDYYCDGLDLYRFIDRMSDNSGTLSTTAKKFQEMNSEMANLIESFGLISFIPLNIFDQESLSSLLKIIDKSNGYDLSSFIS</sequence>
<feature type="compositionally biased region" description="Basic and acidic residues" evidence="6">
    <location>
        <begin position="172"/>
        <end position="185"/>
    </location>
</feature>
<evidence type="ECO:0000313" key="8">
    <source>
        <dbReference type="EMBL" id="ETO20903.1"/>
    </source>
</evidence>
<dbReference type="EMBL" id="ASPP01012133">
    <property type="protein sequence ID" value="ETO20903.1"/>
    <property type="molecule type" value="Genomic_DNA"/>
</dbReference>
<keyword evidence="7" id="KW-1133">Transmembrane helix</keyword>
<name>X6N4T6_RETFI</name>
<evidence type="ECO:0000313" key="9">
    <source>
        <dbReference type="Proteomes" id="UP000023152"/>
    </source>
</evidence>
<keyword evidence="4" id="KW-0342">GTP-binding</keyword>
<dbReference type="Gene3D" id="1.25.40.10">
    <property type="entry name" value="Tetratricopeptide repeat domain"/>
    <property type="match status" value="1"/>
</dbReference>
<dbReference type="PROSITE" id="PS50005">
    <property type="entry name" value="TPR"/>
    <property type="match status" value="1"/>
</dbReference>
<dbReference type="Proteomes" id="UP000023152">
    <property type="component" value="Unassembled WGS sequence"/>
</dbReference>
<evidence type="ECO:0000256" key="4">
    <source>
        <dbReference type="ARBA" id="ARBA00023134"/>
    </source>
</evidence>
<feature type="region of interest" description="Disordered" evidence="6">
    <location>
        <begin position="161"/>
        <end position="188"/>
    </location>
</feature>
<dbReference type="InterPro" id="IPR027417">
    <property type="entry name" value="P-loop_NTPase"/>
</dbReference>
<dbReference type="InterPro" id="IPR019734">
    <property type="entry name" value="TPR_rpt"/>
</dbReference>
<comment type="similarity">
    <text evidence="1">Belongs to the GPN-loop GTPase family.</text>
</comment>
<dbReference type="GO" id="GO:0005737">
    <property type="term" value="C:cytoplasm"/>
    <property type="evidence" value="ECO:0007669"/>
    <property type="project" value="TreeGrafter"/>
</dbReference>
<proteinExistence type="inferred from homology"/>
<organism evidence="8 9">
    <name type="scientific">Reticulomyxa filosa</name>
    <dbReference type="NCBI Taxonomy" id="46433"/>
    <lineage>
        <taxon>Eukaryota</taxon>
        <taxon>Sar</taxon>
        <taxon>Rhizaria</taxon>
        <taxon>Retaria</taxon>
        <taxon>Foraminifera</taxon>
        <taxon>Monothalamids</taxon>
        <taxon>Reticulomyxidae</taxon>
        <taxon>Reticulomyxa</taxon>
    </lineage>
</organism>
<accession>X6N4T6</accession>
<dbReference type="Pfam" id="PF03029">
    <property type="entry name" value="ATP_bind_1"/>
    <property type="match status" value="1"/>
</dbReference>
<dbReference type="GO" id="GO:0003924">
    <property type="term" value="F:GTPase activity"/>
    <property type="evidence" value="ECO:0007669"/>
    <property type="project" value="TreeGrafter"/>
</dbReference>
<dbReference type="InterPro" id="IPR011990">
    <property type="entry name" value="TPR-like_helical_dom_sf"/>
</dbReference>
<dbReference type="InterPro" id="IPR004130">
    <property type="entry name" value="Gpn"/>
</dbReference>
<keyword evidence="9" id="KW-1185">Reference proteome</keyword>
<dbReference type="SUPFAM" id="SSF48452">
    <property type="entry name" value="TPR-like"/>
    <property type="match status" value="1"/>
</dbReference>
<dbReference type="PANTHER" id="PTHR21231:SF3">
    <property type="entry name" value="GPN-LOOP GTPASE 2"/>
    <property type="match status" value="1"/>
</dbReference>
<evidence type="ECO:0000256" key="6">
    <source>
        <dbReference type="SAM" id="MobiDB-lite"/>
    </source>
</evidence>
<feature type="transmembrane region" description="Helical" evidence="7">
    <location>
        <begin position="436"/>
        <end position="456"/>
    </location>
</feature>
<keyword evidence="2" id="KW-0547">Nucleotide-binding</keyword>
<dbReference type="GO" id="GO:0005525">
    <property type="term" value="F:GTP binding"/>
    <property type="evidence" value="ECO:0007669"/>
    <property type="project" value="UniProtKB-KW"/>
</dbReference>
<keyword evidence="5" id="KW-0802">TPR repeat</keyword>
<comment type="caution">
    <text evidence="8">The sequence shown here is derived from an EMBL/GenBank/DDBJ whole genome shotgun (WGS) entry which is preliminary data.</text>
</comment>
<keyword evidence="3" id="KW-0378">Hydrolase</keyword>
<gene>
    <name evidence="8" type="ORF">RFI_16307</name>
</gene>
<evidence type="ECO:0000256" key="1">
    <source>
        <dbReference type="ARBA" id="ARBA00005290"/>
    </source>
</evidence>
<evidence type="ECO:0000256" key="7">
    <source>
        <dbReference type="SAM" id="Phobius"/>
    </source>
</evidence>
<dbReference type="OrthoDB" id="5839at2759"/>
<evidence type="ECO:0000256" key="3">
    <source>
        <dbReference type="ARBA" id="ARBA00022801"/>
    </source>
</evidence>